<sequence>METCFVPVPRLSSPGYKQSACRDGAVQYGDLRLNPAASVEMDREGFSKSQGVEAAYGAVRRSVTVTRVRGFVWQDEDFTSGPICLGHAIKLV</sequence>
<dbReference type="Proteomes" id="UP000246464">
    <property type="component" value="Chromosome 2"/>
</dbReference>
<protein>
    <submittedName>
        <fullName evidence="1">Uncharacterized protein</fullName>
    </submittedName>
</protein>
<organism evidence="1 2">
    <name type="scientific">Scophthalmus maximus</name>
    <name type="common">Turbot</name>
    <name type="synonym">Psetta maxima</name>
    <dbReference type="NCBI Taxonomy" id="52904"/>
    <lineage>
        <taxon>Eukaryota</taxon>
        <taxon>Metazoa</taxon>
        <taxon>Chordata</taxon>
        <taxon>Craniata</taxon>
        <taxon>Vertebrata</taxon>
        <taxon>Euteleostomi</taxon>
        <taxon>Actinopterygii</taxon>
        <taxon>Neopterygii</taxon>
        <taxon>Teleostei</taxon>
        <taxon>Neoteleostei</taxon>
        <taxon>Acanthomorphata</taxon>
        <taxon>Carangaria</taxon>
        <taxon>Pleuronectiformes</taxon>
        <taxon>Pleuronectoidei</taxon>
        <taxon>Scophthalmidae</taxon>
        <taxon>Scophthalmus</taxon>
    </lineage>
</organism>
<dbReference type="EMBL" id="CP026244">
    <property type="protein sequence ID" value="AWO97373.1"/>
    <property type="molecule type" value="Genomic_DNA"/>
</dbReference>
<reference evidence="1 2" key="1">
    <citation type="submission" date="2017-12" db="EMBL/GenBank/DDBJ databases">
        <title>Integrating genomic resources of turbot (Scophthalmus maximus) in depth evaluation of genetic and physical mapping variation across individuals.</title>
        <authorList>
            <person name="Martinez P."/>
        </authorList>
    </citation>
    <scope>NUCLEOTIDE SEQUENCE [LARGE SCALE GENOMIC DNA]</scope>
</reference>
<accession>A0A2U9B0D0</accession>
<keyword evidence="2" id="KW-1185">Reference proteome</keyword>
<name>A0A2U9B0D0_SCOMX</name>
<dbReference type="AlphaFoldDB" id="A0A2U9B0D0"/>
<proteinExistence type="predicted"/>
<gene>
    <name evidence="1" type="ORF">SMAX5B_007080</name>
</gene>
<evidence type="ECO:0000313" key="2">
    <source>
        <dbReference type="Proteomes" id="UP000246464"/>
    </source>
</evidence>
<evidence type="ECO:0000313" key="1">
    <source>
        <dbReference type="EMBL" id="AWO97373.1"/>
    </source>
</evidence>